<feature type="signal peptide" evidence="3">
    <location>
        <begin position="1"/>
        <end position="20"/>
    </location>
</feature>
<name>A0A4Y7LX97_9CRUS</name>
<keyword evidence="3" id="KW-0732">Signal</keyword>
<evidence type="ECO:0000259" key="4">
    <source>
        <dbReference type="Pfam" id="PF05510"/>
    </source>
</evidence>
<keyword evidence="2" id="KW-0812">Transmembrane</keyword>
<feature type="region of interest" description="Disordered" evidence="1">
    <location>
        <begin position="351"/>
        <end position="377"/>
    </location>
</feature>
<evidence type="ECO:0000256" key="2">
    <source>
        <dbReference type="SAM" id="Phobius"/>
    </source>
</evidence>
<gene>
    <name evidence="6" type="primary">EOG090X04W0</name>
</gene>
<accession>A0A4Y7LX97</accession>
<sequence length="452" mass="50180">MLTVLLLNVFLAFFVKCSIAQYQVQTDELFAIPLSPVLFNFTEVDSPEDYTYRAALHGLPDLPKWINLALNPKLKLGFLYGTAKNDRPLIKLDLVASNTLTFETSSKEVTLEIIPKQEPATRKIKLKIHNLNLEEMMDNEKQIKLLDVFRKILWSTSSADLHFIELYSALAAGGRLPARPQDGEGIIVTLGSNTEFSDMLRELEREVSPLWQLHHCPRDFKKTSAERYFRSKGFLVDWCSFKLIPQNTSLLTLTSVPPPTDSKTGHVLDSSRILQEELDADIWNAPSKWEIPIRSYAKEGVVAVFIPVVVLLLLVALLTAILGVHPEGAETEQGQLYEAVFEELPFLNPKQQTGTAKPQITEISSRHARESATPSLGRVKRNPLYDSLIGECGTRGSSPFLMSSASSAIPTPVSTLSRPAFPSPRSTLGPSQRASTIGRPEPPPYACGTISK</sequence>
<evidence type="ECO:0000259" key="5">
    <source>
        <dbReference type="Pfam" id="PF20989"/>
    </source>
</evidence>
<dbReference type="AlphaFoldDB" id="A0A4Y7LX97"/>
<dbReference type="InterPro" id="IPR008908">
    <property type="entry name" value="Sarcoglycan_alpha/epsilon"/>
</dbReference>
<dbReference type="PANTHER" id="PTHR10132:SF14">
    <property type="entry name" value="SARCOGLYCAN ALPHA, ISOFORM C"/>
    <property type="match status" value="1"/>
</dbReference>
<feature type="region of interest" description="Disordered" evidence="1">
    <location>
        <begin position="410"/>
        <end position="452"/>
    </location>
</feature>
<feature type="compositionally biased region" description="Polar residues" evidence="1">
    <location>
        <begin position="351"/>
        <end position="363"/>
    </location>
</feature>
<feature type="domain" description="Sarcoglycan alpha/epsilon second" evidence="5">
    <location>
        <begin position="121"/>
        <end position="244"/>
    </location>
</feature>
<dbReference type="EMBL" id="LR004519">
    <property type="protein sequence ID" value="SVE74138.1"/>
    <property type="molecule type" value="mRNA"/>
</dbReference>
<dbReference type="Pfam" id="PF05510">
    <property type="entry name" value="Sarcoglycan_2"/>
    <property type="match status" value="1"/>
</dbReference>
<feature type="chain" id="PRO_5021389084" evidence="3">
    <location>
        <begin position="21"/>
        <end position="452"/>
    </location>
</feature>
<proteinExistence type="evidence at transcript level"/>
<feature type="compositionally biased region" description="Polar residues" evidence="1">
    <location>
        <begin position="424"/>
        <end position="435"/>
    </location>
</feature>
<protein>
    <submittedName>
        <fullName evidence="6">EOG090X04W0</fullName>
    </submittedName>
</protein>
<keyword evidence="2" id="KW-1133">Transmembrane helix</keyword>
<feature type="domain" description="Sarcoglycan alpha/epsilon N-terminal" evidence="4">
    <location>
        <begin position="23"/>
        <end position="111"/>
    </location>
</feature>
<dbReference type="GO" id="GO:0016012">
    <property type="term" value="C:sarcoglycan complex"/>
    <property type="evidence" value="ECO:0007669"/>
    <property type="project" value="InterPro"/>
</dbReference>
<organism evidence="6">
    <name type="scientific">Daphnia barbata</name>
    <dbReference type="NCBI Taxonomy" id="414587"/>
    <lineage>
        <taxon>Eukaryota</taxon>
        <taxon>Metazoa</taxon>
        <taxon>Ecdysozoa</taxon>
        <taxon>Arthropoda</taxon>
        <taxon>Crustacea</taxon>
        <taxon>Branchiopoda</taxon>
        <taxon>Diplostraca</taxon>
        <taxon>Cladocera</taxon>
        <taxon>Anomopoda</taxon>
        <taxon>Daphniidae</taxon>
        <taxon>Daphnia</taxon>
    </lineage>
</organism>
<dbReference type="InterPro" id="IPR048347">
    <property type="entry name" value="Sarcoglycan_C"/>
</dbReference>
<evidence type="ECO:0000256" key="1">
    <source>
        <dbReference type="SAM" id="MobiDB-lite"/>
    </source>
</evidence>
<dbReference type="Pfam" id="PF20989">
    <property type="entry name" value="Sarcoglycan_2_C"/>
    <property type="match status" value="1"/>
</dbReference>
<evidence type="ECO:0000256" key="3">
    <source>
        <dbReference type="SAM" id="SignalP"/>
    </source>
</evidence>
<dbReference type="InterPro" id="IPR048346">
    <property type="entry name" value="Sarcoglycan_N"/>
</dbReference>
<reference evidence="6" key="1">
    <citation type="submission" date="2018-08" db="EMBL/GenBank/DDBJ databases">
        <authorList>
            <person name="Cornetti L."/>
        </authorList>
    </citation>
    <scope>NUCLEOTIDE SEQUENCE</scope>
    <source>
        <strain evidence="6">ZW-BAR-1</strain>
    </source>
</reference>
<feature type="transmembrane region" description="Helical" evidence="2">
    <location>
        <begin position="301"/>
        <end position="324"/>
    </location>
</feature>
<dbReference type="PANTHER" id="PTHR10132">
    <property type="entry name" value="ALPHA-/EPSILON-SARCOGLYCAN FAMILY MEMBER"/>
    <property type="match status" value="1"/>
</dbReference>
<keyword evidence="2" id="KW-0472">Membrane</keyword>
<evidence type="ECO:0000313" key="6">
    <source>
        <dbReference type="EMBL" id="SVE74138.1"/>
    </source>
</evidence>